<protein>
    <submittedName>
        <fullName evidence="4">Uncharacterized protein</fullName>
    </submittedName>
</protein>
<accession>Q2SNZ6</accession>
<dbReference type="InterPro" id="IPR013424">
    <property type="entry name" value="Ice-binding_C"/>
</dbReference>
<keyword evidence="5" id="KW-1185">Reference proteome</keyword>
<organism evidence="4 5">
    <name type="scientific">Hahella chejuensis (strain KCTC 2396)</name>
    <dbReference type="NCBI Taxonomy" id="349521"/>
    <lineage>
        <taxon>Bacteria</taxon>
        <taxon>Pseudomonadati</taxon>
        <taxon>Pseudomonadota</taxon>
        <taxon>Gammaproteobacteria</taxon>
        <taxon>Oceanospirillales</taxon>
        <taxon>Hahellaceae</taxon>
        <taxon>Hahella</taxon>
    </lineage>
</organism>
<dbReference type="NCBIfam" id="TIGR02595">
    <property type="entry name" value="PEP_CTERM"/>
    <property type="match status" value="1"/>
</dbReference>
<dbReference type="Pfam" id="PF20009">
    <property type="entry name" value="GEVED"/>
    <property type="match status" value="1"/>
</dbReference>
<feature type="domain" description="Ice-binding protein C-terminal" evidence="2">
    <location>
        <begin position="206"/>
        <end position="228"/>
    </location>
</feature>
<evidence type="ECO:0000259" key="3">
    <source>
        <dbReference type="Pfam" id="PF20009"/>
    </source>
</evidence>
<name>Q2SNZ6_HAHCH</name>
<dbReference type="Proteomes" id="UP000000238">
    <property type="component" value="Chromosome"/>
</dbReference>
<dbReference type="HOGENOM" id="CLU_1203464_0_0_6"/>
<reference evidence="4 5" key="1">
    <citation type="journal article" date="2005" name="Nucleic Acids Res.">
        <title>Genomic blueprint of Hahella chejuensis, a marine microbe producing an algicidal agent.</title>
        <authorList>
            <person name="Jeong H."/>
            <person name="Yim J.H."/>
            <person name="Lee C."/>
            <person name="Choi S.-H."/>
            <person name="Park Y.K."/>
            <person name="Yoon S.H."/>
            <person name="Hur C.-G."/>
            <person name="Kang H.-Y."/>
            <person name="Kim D."/>
            <person name="Lee H.H."/>
            <person name="Park K.H."/>
            <person name="Park S.-H."/>
            <person name="Park H.-S."/>
            <person name="Lee H.K."/>
            <person name="Oh T.K."/>
            <person name="Kim J.F."/>
        </authorList>
    </citation>
    <scope>NUCLEOTIDE SEQUENCE [LARGE SCALE GENOMIC DNA]</scope>
    <source>
        <strain evidence="4 5">KCTC 2396</strain>
    </source>
</reference>
<keyword evidence="1" id="KW-0732">Signal</keyword>
<evidence type="ECO:0000259" key="2">
    <source>
        <dbReference type="Pfam" id="PF07589"/>
    </source>
</evidence>
<evidence type="ECO:0000313" key="5">
    <source>
        <dbReference type="Proteomes" id="UP000000238"/>
    </source>
</evidence>
<dbReference type="EMBL" id="CP000155">
    <property type="protein sequence ID" value="ABC27628.1"/>
    <property type="molecule type" value="Genomic_DNA"/>
</dbReference>
<evidence type="ECO:0000256" key="1">
    <source>
        <dbReference type="SAM" id="SignalP"/>
    </source>
</evidence>
<dbReference type="InterPro" id="IPR045474">
    <property type="entry name" value="GEVED"/>
</dbReference>
<dbReference type="Pfam" id="PF07589">
    <property type="entry name" value="PEP-CTERM"/>
    <property type="match status" value="1"/>
</dbReference>
<gene>
    <name evidence="4" type="ordered locus">HCH_00730</name>
</gene>
<dbReference type="eggNOG" id="ENOG5032VZ5">
    <property type="taxonomic scope" value="Bacteria"/>
</dbReference>
<proteinExistence type="predicted"/>
<dbReference type="STRING" id="349521.HCH_00730"/>
<dbReference type="OrthoDB" id="1204817at2"/>
<evidence type="ECO:0000313" key="4">
    <source>
        <dbReference type="EMBL" id="ABC27628.1"/>
    </source>
</evidence>
<dbReference type="KEGG" id="hch:HCH_00730"/>
<feature type="domain" description="GEVED" evidence="3">
    <location>
        <begin position="91"/>
        <end position="202"/>
    </location>
</feature>
<feature type="chain" id="PRO_5004215779" evidence="1">
    <location>
        <begin position="22"/>
        <end position="230"/>
    </location>
</feature>
<sequence length="230" mass="25511">MKKLAFLASLPLMLGAASAYAIPASYGTATHDTTAWQELADAPNGDSYGVSWTTDGGASWGRNDLTVGQTVQFKFNVHKQNVGTHYADLMKAWIDWDQNGVFDASDEIAYGEHKLDDFEHVQGMWQAPTNPDFSFFSSEYTLTNSDVGDFWLRAIVTCTHSITNMYGGSWGDQWTPTYTGNYQNLMTPTGHYYQGETEEWKISVHSVPEPTTFALLGLGLVGLVARKRVK</sequence>
<dbReference type="RefSeq" id="WP_011394705.1">
    <property type="nucleotide sequence ID" value="NC_007645.1"/>
</dbReference>
<feature type="signal peptide" evidence="1">
    <location>
        <begin position="1"/>
        <end position="21"/>
    </location>
</feature>
<dbReference type="AlphaFoldDB" id="Q2SNZ6"/>